<dbReference type="HOGENOM" id="CLU_171917_0_0_6"/>
<evidence type="ECO:0000313" key="3">
    <source>
        <dbReference type="EMBL" id="AIC10242.1"/>
    </source>
</evidence>
<accession>A0A060H1N1</accession>
<evidence type="ECO:0000313" key="5">
    <source>
        <dbReference type="Proteomes" id="UP000027215"/>
    </source>
</evidence>
<evidence type="ECO:0000313" key="2">
    <source>
        <dbReference type="EMBL" id="AIC10014.1"/>
    </source>
</evidence>
<dbReference type="EMBL" id="CP006696">
    <property type="protein sequence ID" value="AIC10689.1"/>
    <property type="molecule type" value="Genomic_DNA"/>
</dbReference>
<proteinExistence type="predicted"/>
<protein>
    <recommendedName>
        <fullName evidence="1">Cyanophage baseplate Pam3 plug gp18 domain-containing protein</fullName>
    </recommendedName>
</protein>
<dbReference type="EMBL" id="CP006696">
    <property type="protein sequence ID" value="AIC10014.1"/>
    <property type="molecule type" value="Genomic_DNA"/>
</dbReference>
<dbReference type="KEGG" id="xfs:D934_12345"/>
<dbReference type="RefSeq" id="WP_020851655.1">
    <property type="nucleotide sequence ID" value="NZ_CP006696.1"/>
</dbReference>
<sequence>MWQIPVDSSAYQTQSFRVGAESLRLILRWNPVPCCWSMDLYTATLDQPVAQGVPLVVGVPLLWRRPVDYFFWLTDESGLEMDPMRQQDLGERCLLFVGLKEQVRP</sequence>
<evidence type="ECO:0000259" key="1">
    <source>
        <dbReference type="Pfam" id="PF22479"/>
    </source>
</evidence>
<dbReference type="AlphaFoldDB" id="A0A060H1N1"/>
<name>A0A060H1N1_XYLFS</name>
<dbReference type="PATRIC" id="fig|155920.8.peg.1566"/>
<dbReference type="KEGG" id="xfs:D934_06730"/>
<evidence type="ECO:0000313" key="4">
    <source>
        <dbReference type="EMBL" id="AIC10689.1"/>
    </source>
</evidence>
<dbReference type="KEGG" id="xfs:D934_08620"/>
<dbReference type="EMBL" id="CP006696">
    <property type="protein sequence ID" value="AIC10242.1"/>
    <property type="molecule type" value="Genomic_DNA"/>
</dbReference>
<reference evidence="4 5" key="1">
    <citation type="submission" date="2013-08" db="EMBL/GenBank/DDBJ databases">
        <authorList>
            <person name="Stouthamer R."/>
            <person name="Nunney L."/>
        </authorList>
    </citation>
    <scope>NUCLEOTIDE SEQUENCE [LARGE SCALE GENOMIC DNA]</scope>
    <source>
        <strain evidence="4">Ann-1</strain>
        <strain evidence="5">ann-1</strain>
    </source>
</reference>
<organism evidence="4 5">
    <name type="scientific">Xylella fastidiosa subsp. sandyi Ann-1</name>
    <dbReference type="NCBI Taxonomy" id="155920"/>
    <lineage>
        <taxon>Bacteria</taxon>
        <taxon>Pseudomonadati</taxon>
        <taxon>Pseudomonadota</taxon>
        <taxon>Gammaproteobacteria</taxon>
        <taxon>Lysobacterales</taxon>
        <taxon>Lysobacteraceae</taxon>
        <taxon>Xylella</taxon>
    </lineage>
</organism>
<dbReference type="Proteomes" id="UP000027215">
    <property type="component" value="Chromosome"/>
</dbReference>
<dbReference type="Pfam" id="PF22479">
    <property type="entry name" value="Pam3_gp18"/>
    <property type="match status" value="1"/>
</dbReference>
<dbReference type="InterPro" id="IPR054252">
    <property type="entry name" value="Pam3_gp18"/>
</dbReference>
<gene>
    <name evidence="2" type="ORF">D934_06730</name>
    <name evidence="3" type="ORF">D934_08620</name>
    <name evidence="4" type="ORF">D934_12345</name>
</gene>
<feature type="domain" description="Cyanophage baseplate Pam3 plug gp18" evidence="1">
    <location>
        <begin position="1"/>
        <end position="98"/>
    </location>
</feature>